<dbReference type="Proteomes" id="UP000694844">
    <property type="component" value="Chromosome 9"/>
</dbReference>
<comment type="caution">
    <text evidence="1">Lacks conserved residue(s) required for the propagation of feature annotation.</text>
</comment>
<evidence type="ECO:0000259" key="4">
    <source>
        <dbReference type="PROSITE" id="PS51670"/>
    </source>
</evidence>
<evidence type="ECO:0000256" key="1">
    <source>
        <dbReference type="PROSITE-ProRule" id="PRU01005"/>
    </source>
</evidence>
<reference evidence="6" key="1">
    <citation type="submission" date="2025-08" db="UniProtKB">
        <authorList>
            <consortium name="RefSeq"/>
        </authorList>
    </citation>
    <scope>IDENTIFICATION</scope>
    <source>
        <tissue evidence="6">Whole sample</tissue>
    </source>
</reference>
<accession>A0A8B8C3D4</accession>
<dbReference type="InterPro" id="IPR003582">
    <property type="entry name" value="ShKT_dom"/>
</dbReference>
<dbReference type="PROSITE" id="PS51670">
    <property type="entry name" value="SHKT"/>
    <property type="match status" value="1"/>
</dbReference>
<feature type="region of interest" description="Disordered" evidence="2">
    <location>
        <begin position="180"/>
        <end position="200"/>
    </location>
</feature>
<feature type="disulfide bond" evidence="1">
    <location>
        <begin position="23"/>
        <end position="57"/>
    </location>
</feature>
<evidence type="ECO:0000313" key="6">
    <source>
        <dbReference type="RefSeq" id="XP_022310100.1"/>
    </source>
</evidence>
<feature type="domain" description="ShKT" evidence="4">
    <location>
        <begin position="23"/>
        <end position="57"/>
    </location>
</feature>
<keyword evidence="3" id="KW-0732">Signal</keyword>
<dbReference type="AlphaFoldDB" id="A0A8B8C3D4"/>
<dbReference type="RefSeq" id="XP_022310100.1">
    <property type="nucleotide sequence ID" value="XM_022454392.1"/>
</dbReference>
<dbReference type="PANTHER" id="PTHR21724:SF109">
    <property type="entry name" value="SHKT DOMAIN-CONTAINING PROTEIN"/>
    <property type="match status" value="1"/>
</dbReference>
<dbReference type="SMART" id="SM00254">
    <property type="entry name" value="ShKT"/>
    <property type="match status" value="2"/>
</dbReference>
<dbReference type="PANTHER" id="PTHR21724">
    <property type="entry name" value="SHKT DOMAIN-CONTAINING PROTEIN"/>
    <property type="match status" value="1"/>
</dbReference>
<name>A0A8B8C3D4_CRAVI</name>
<dbReference type="GeneID" id="111115601"/>
<feature type="signal peptide" evidence="3">
    <location>
        <begin position="1"/>
        <end position="20"/>
    </location>
</feature>
<feature type="chain" id="PRO_5034938984" evidence="3">
    <location>
        <begin position="21"/>
        <end position="200"/>
    </location>
</feature>
<protein>
    <submittedName>
        <fullName evidence="6">Uncharacterized protein LOC111115601</fullName>
    </submittedName>
</protein>
<organism evidence="5 6">
    <name type="scientific">Crassostrea virginica</name>
    <name type="common">Eastern oyster</name>
    <dbReference type="NCBI Taxonomy" id="6565"/>
    <lineage>
        <taxon>Eukaryota</taxon>
        <taxon>Metazoa</taxon>
        <taxon>Spiralia</taxon>
        <taxon>Lophotrochozoa</taxon>
        <taxon>Mollusca</taxon>
        <taxon>Bivalvia</taxon>
        <taxon>Autobranchia</taxon>
        <taxon>Pteriomorphia</taxon>
        <taxon>Ostreida</taxon>
        <taxon>Ostreoidea</taxon>
        <taxon>Ostreidae</taxon>
        <taxon>Crassostrea</taxon>
    </lineage>
</organism>
<dbReference type="KEGG" id="cvn:111115601"/>
<sequence length="200" mass="21948">MSYLTRLVLVLTALFVCCHGNTCVDKLPICAGYTPILCQWPYVRWAYHNCPAFCGFCHKACEDKRGDCHEYGAGMCQEPYKTWARENCAQYCGFCGRELECLYTPWADISNCTGTCVYGFKVQVRAFSLVPKDTPLAMDCDKDLYRNTTCALNGCPTPTDADLGWIPPLLPPSVDTGFRGPHTNVDPVSGSVDAGTAALG</sequence>
<dbReference type="OrthoDB" id="6129308at2759"/>
<dbReference type="Gene3D" id="2.20.100.10">
    <property type="entry name" value="Thrombospondin type-1 (TSP1) repeat"/>
    <property type="match status" value="1"/>
</dbReference>
<keyword evidence="5" id="KW-1185">Reference proteome</keyword>
<dbReference type="InterPro" id="IPR036383">
    <property type="entry name" value="TSP1_rpt_sf"/>
</dbReference>
<dbReference type="Pfam" id="PF01549">
    <property type="entry name" value="ShK"/>
    <property type="match status" value="2"/>
</dbReference>
<evidence type="ECO:0000256" key="3">
    <source>
        <dbReference type="SAM" id="SignalP"/>
    </source>
</evidence>
<proteinExistence type="predicted"/>
<dbReference type="Gene3D" id="1.10.10.1940">
    <property type="match status" value="1"/>
</dbReference>
<evidence type="ECO:0000313" key="5">
    <source>
        <dbReference type="Proteomes" id="UP000694844"/>
    </source>
</evidence>
<keyword evidence="1" id="KW-1015">Disulfide bond</keyword>
<gene>
    <name evidence="6" type="primary">LOC111115601</name>
</gene>
<evidence type="ECO:0000256" key="2">
    <source>
        <dbReference type="SAM" id="MobiDB-lite"/>
    </source>
</evidence>